<organism evidence="2 3">
    <name type="scientific">Cynara cardunculus var. scolymus</name>
    <name type="common">Globe artichoke</name>
    <name type="synonym">Cynara scolymus</name>
    <dbReference type="NCBI Taxonomy" id="59895"/>
    <lineage>
        <taxon>Eukaryota</taxon>
        <taxon>Viridiplantae</taxon>
        <taxon>Streptophyta</taxon>
        <taxon>Embryophyta</taxon>
        <taxon>Tracheophyta</taxon>
        <taxon>Spermatophyta</taxon>
        <taxon>Magnoliopsida</taxon>
        <taxon>eudicotyledons</taxon>
        <taxon>Gunneridae</taxon>
        <taxon>Pentapetalae</taxon>
        <taxon>asterids</taxon>
        <taxon>campanulids</taxon>
        <taxon>Asterales</taxon>
        <taxon>Asteraceae</taxon>
        <taxon>Carduoideae</taxon>
        <taxon>Cardueae</taxon>
        <taxon>Carduinae</taxon>
        <taxon>Cynara</taxon>
    </lineage>
</organism>
<feature type="non-terminal residue" evidence="2">
    <location>
        <position position="85"/>
    </location>
</feature>
<dbReference type="AlphaFoldDB" id="A0A103XET1"/>
<evidence type="ECO:0000256" key="1">
    <source>
        <dbReference type="SAM" id="MobiDB-lite"/>
    </source>
</evidence>
<sequence>MKEHRISAIESAKQGTNRSNEEFMNSLDVESTNTRAMAIINYGDIVALDIDHLSIDPCNFRILCPNVRSNDDVYWRSLESSDNTK</sequence>
<reference evidence="2 3" key="1">
    <citation type="journal article" date="2016" name="Sci. Rep.">
        <title>The genome sequence of the outbreeding globe artichoke constructed de novo incorporating a phase-aware low-pass sequencing strategy of F1 progeny.</title>
        <authorList>
            <person name="Scaglione D."/>
            <person name="Reyes-Chin-Wo S."/>
            <person name="Acquadro A."/>
            <person name="Froenicke L."/>
            <person name="Portis E."/>
            <person name="Beitel C."/>
            <person name="Tirone M."/>
            <person name="Mauro R."/>
            <person name="Lo Monaco A."/>
            <person name="Mauromicale G."/>
            <person name="Faccioli P."/>
            <person name="Cattivelli L."/>
            <person name="Rieseberg L."/>
            <person name="Michelmore R."/>
            <person name="Lanteri S."/>
        </authorList>
    </citation>
    <scope>NUCLEOTIDE SEQUENCE [LARGE SCALE GENOMIC DNA]</scope>
    <source>
        <strain evidence="2">2C</strain>
    </source>
</reference>
<accession>A0A103XET1</accession>
<feature type="region of interest" description="Disordered" evidence="1">
    <location>
        <begin position="1"/>
        <end position="20"/>
    </location>
</feature>
<dbReference type="Proteomes" id="UP000243975">
    <property type="component" value="Unassembled WGS sequence"/>
</dbReference>
<evidence type="ECO:0000313" key="3">
    <source>
        <dbReference type="Proteomes" id="UP000243975"/>
    </source>
</evidence>
<dbReference type="Gramene" id="KVH89339">
    <property type="protein sequence ID" value="KVH89339"/>
    <property type="gene ID" value="Ccrd_008673"/>
</dbReference>
<dbReference type="EMBL" id="LEKV01005240">
    <property type="protein sequence ID" value="KVH89339.1"/>
    <property type="molecule type" value="Genomic_DNA"/>
</dbReference>
<protein>
    <submittedName>
        <fullName evidence="2">Uncharacterized protein</fullName>
    </submittedName>
</protein>
<gene>
    <name evidence="2" type="ORF">Ccrd_008673</name>
</gene>
<evidence type="ECO:0000313" key="2">
    <source>
        <dbReference type="EMBL" id="KVH89339.1"/>
    </source>
</evidence>
<name>A0A103XET1_CYNCS</name>
<comment type="caution">
    <text evidence="2">The sequence shown here is derived from an EMBL/GenBank/DDBJ whole genome shotgun (WGS) entry which is preliminary data.</text>
</comment>
<keyword evidence="3" id="KW-1185">Reference proteome</keyword>
<proteinExistence type="predicted"/>